<dbReference type="GO" id="GO:0008233">
    <property type="term" value="F:peptidase activity"/>
    <property type="evidence" value="ECO:0007669"/>
    <property type="project" value="InterPro"/>
</dbReference>
<comment type="caution">
    <text evidence="4">The sequence shown here is derived from an EMBL/GenBank/DDBJ whole genome shotgun (WGS) entry which is preliminary data.</text>
</comment>
<comment type="similarity">
    <text evidence="1">Belongs to the peptidase S33 family.</text>
</comment>
<evidence type="ECO:0000256" key="1">
    <source>
        <dbReference type="ARBA" id="ARBA00010088"/>
    </source>
</evidence>
<accession>A0A8H5FSA7</accession>
<organism evidence="4 5">
    <name type="scientific">Leucocoprinus leucothites</name>
    <dbReference type="NCBI Taxonomy" id="201217"/>
    <lineage>
        <taxon>Eukaryota</taxon>
        <taxon>Fungi</taxon>
        <taxon>Dikarya</taxon>
        <taxon>Basidiomycota</taxon>
        <taxon>Agaricomycotina</taxon>
        <taxon>Agaricomycetes</taxon>
        <taxon>Agaricomycetidae</taxon>
        <taxon>Agaricales</taxon>
        <taxon>Agaricineae</taxon>
        <taxon>Agaricaceae</taxon>
        <taxon>Leucocoprinus</taxon>
    </lineage>
</organism>
<dbReference type="SUPFAM" id="SSF53474">
    <property type="entry name" value="alpha/beta-Hydrolases"/>
    <property type="match status" value="1"/>
</dbReference>
<dbReference type="PIRSF" id="PIRSF005539">
    <property type="entry name" value="Pept_S33_TRI_F1"/>
    <property type="match status" value="1"/>
</dbReference>
<gene>
    <name evidence="4" type="ORF">D9756_009941</name>
</gene>
<reference evidence="4 5" key="1">
    <citation type="journal article" date="2020" name="ISME J.">
        <title>Uncovering the hidden diversity of litter-decomposition mechanisms in mushroom-forming fungi.</title>
        <authorList>
            <person name="Floudas D."/>
            <person name="Bentzer J."/>
            <person name="Ahren D."/>
            <person name="Johansson T."/>
            <person name="Persson P."/>
            <person name="Tunlid A."/>
        </authorList>
    </citation>
    <scope>NUCLEOTIDE SEQUENCE [LARGE SCALE GENOMIC DNA]</scope>
    <source>
        <strain evidence="4 5">CBS 146.42</strain>
    </source>
</reference>
<proteinExistence type="inferred from homology"/>
<dbReference type="EMBL" id="JAACJO010000026">
    <property type="protein sequence ID" value="KAF5347306.1"/>
    <property type="molecule type" value="Genomic_DNA"/>
</dbReference>
<dbReference type="PANTHER" id="PTHR43194:SF2">
    <property type="entry name" value="PEROXISOMAL MEMBRANE PROTEIN LPX1"/>
    <property type="match status" value="1"/>
</dbReference>
<name>A0A8H5FSA7_9AGAR</name>
<feature type="domain" description="AB hydrolase-1" evidence="3">
    <location>
        <begin position="39"/>
        <end position="294"/>
    </location>
</feature>
<dbReference type="Proteomes" id="UP000559027">
    <property type="component" value="Unassembled WGS sequence"/>
</dbReference>
<evidence type="ECO:0000313" key="5">
    <source>
        <dbReference type="Proteomes" id="UP000559027"/>
    </source>
</evidence>
<dbReference type="Pfam" id="PF00561">
    <property type="entry name" value="Abhydrolase_1"/>
    <property type="match status" value="1"/>
</dbReference>
<dbReference type="PRINTS" id="PR00793">
    <property type="entry name" value="PROAMNOPTASE"/>
</dbReference>
<protein>
    <recommendedName>
        <fullName evidence="3">AB hydrolase-1 domain-containing protein</fullName>
    </recommendedName>
</protein>
<dbReference type="AlphaFoldDB" id="A0A8H5FSA7"/>
<evidence type="ECO:0000256" key="2">
    <source>
        <dbReference type="ARBA" id="ARBA00022801"/>
    </source>
</evidence>
<dbReference type="InterPro" id="IPR050228">
    <property type="entry name" value="Carboxylesterase_BioH"/>
</dbReference>
<dbReference type="Gene3D" id="3.40.50.1820">
    <property type="entry name" value="alpha/beta hydrolase"/>
    <property type="match status" value="1"/>
</dbReference>
<dbReference type="GO" id="GO:0006508">
    <property type="term" value="P:proteolysis"/>
    <property type="evidence" value="ECO:0007669"/>
    <property type="project" value="InterPro"/>
</dbReference>
<dbReference type="InterPro" id="IPR029058">
    <property type="entry name" value="AB_hydrolase_fold"/>
</dbReference>
<evidence type="ECO:0000313" key="4">
    <source>
        <dbReference type="EMBL" id="KAF5347306.1"/>
    </source>
</evidence>
<dbReference type="InterPro" id="IPR000073">
    <property type="entry name" value="AB_hydrolase_1"/>
</dbReference>
<dbReference type="InterPro" id="IPR002410">
    <property type="entry name" value="Peptidase_S33"/>
</dbReference>
<keyword evidence="2" id="KW-0378">Hydrolase</keyword>
<evidence type="ECO:0000259" key="3">
    <source>
        <dbReference type="Pfam" id="PF00561"/>
    </source>
</evidence>
<dbReference type="PANTHER" id="PTHR43194">
    <property type="entry name" value="HYDROLASE ALPHA/BETA FOLD FAMILY"/>
    <property type="match status" value="1"/>
</dbReference>
<sequence length="307" mass="34489">MPETVPTTEGTMTWSVPNTGRECQTWYKVHGDLKSGVRPLVVLHGGPGLTSDYVAPCSILTTQRSIPVIIYDQIGNGRSTHLPEKMGDTTFWTEQVFLDELKILLIHLGIYEDYDLFGNSWGGMLAARHAARQAGGLKHLVIMSSPASLDLWIENQKVLRRKLPQAVQDTLEKCEREGMTDSKEYQDGINVYSSHFLCTVDPMPEPLKASFEALVKDPSVYFTMYGQNRFNVTGTLRTWSILDDASKISVPTLLTNGAMDEAADSCVHPFFKLIPRVKWVQFAKSSHMAHFEEPDLFFNVVGEFLKE</sequence>
<dbReference type="OrthoDB" id="190201at2759"/>
<keyword evidence="5" id="KW-1185">Reference proteome</keyword>
<dbReference type="NCBIfam" id="TIGR01250">
    <property type="entry name" value="pro_imino_pep_2"/>
    <property type="match status" value="1"/>
</dbReference>
<dbReference type="InterPro" id="IPR005945">
    <property type="entry name" value="Pro_imino_pep"/>
</dbReference>